<sequence length="206" mass="22940">MDFNRGGQEVIKRLLIAYGFKTRQALCEQLGASTSTMSTRWMRDIFPADWVIQCAMETGASLEWLSFGKGEAFQNGAENSPNEYKKTANDNAMGDVVAVPRKKIIDGNLYESNFYMLDKAMLPSHLSKPVIILDDEIPYVADMKTDELSDGTWVVEIEGKTSIKELTRIPVGRVLVAPISGGQSFECGINDLKPLAKCHYYLMSNV</sequence>
<dbReference type="GO" id="GO:0051259">
    <property type="term" value="P:protein complex oligomerization"/>
    <property type="evidence" value="ECO:0007669"/>
    <property type="project" value="InterPro"/>
</dbReference>
<gene>
    <name evidence="3" type="ORF">NCTC10005_05882</name>
</gene>
<name>A0A0M9IFV6_ENTCL</name>
<organism evidence="3 4">
    <name type="scientific">Enterobacter cloacae</name>
    <dbReference type="NCBI Taxonomy" id="550"/>
    <lineage>
        <taxon>Bacteria</taxon>
        <taxon>Pseudomonadati</taxon>
        <taxon>Pseudomonadota</taxon>
        <taxon>Gammaproteobacteria</taxon>
        <taxon>Enterobacterales</taxon>
        <taxon>Enterobacteriaceae</taxon>
        <taxon>Enterobacter</taxon>
        <taxon>Enterobacter cloacae complex</taxon>
    </lineage>
</organism>
<dbReference type="Gene3D" id="1.10.260.40">
    <property type="entry name" value="lambda repressor-like DNA-binding domains"/>
    <property type="match status" value="1"/>
</dbReference>
<evidence type="ECO:0000313" key="4">
    <source>
        <dbReference type="Proteomes" id="UP000255106"/>
    </source>
</evidence>
<dbReference type="AlphaFoldDB" id="A0A0M9IFV6"/>
<evidence type="ECO:0000313" key="3">
    <source>
        <dbReference type="EMBL" id="STQ13077.1"/>
    </source>
</evidence>
<feature type="domain" description="Bacteriophage CI repressor N-terminal" evidence="1">
    <location>
        <begin position="9"/>
        <end position="73"/>
    </location>
</feature>
<dbReference type="GO" id="GO:0003677">
    <property type="term" value="F:DNA binding"/>
    <property type="evidence" value="ECO:0007669"/>
    <property type="project" value="InterPro"/>
</dbReference>
<dbReference type="Pfam" id="PF16452">
    <property type="entry name" value="Phage_CI_C"/>
    <property type="match status" value="1"/>
</dbReference>
<dbReference type="InterPro" id="IPR010982">
    <property type="entry name" value="Lambda_DNA-bd_dom_sf"/>
</dbReference>
<dbReference type="GO" id="GO:0045892">
    <property type="term" value="P:negative regulation of DNA-templated transcription"/>
    <property type="evidence" value="ECO:0007669"/>
    <property type="project" value="InterPro"/>
</dbReference>
<feature type="domain" description="Bacteriophage CI repressor C-terminal" evidence="2">
    <location>
        <begin position="99"/>
        <end position="198"/>
    </location>
</feature>
<dbReference type="InterPro" id="IPR032499">
    <property type="entry name" value="Phage_CI_C"/>
</dbReference>
<dbReference type="InterPro" id="IPR010744">
    <property type="entry name" value="Phage_CI_N"/>
</dbReference>
<dbReference type="RefSeq" id="WP_044158758.1">
    <property type="nucleotide sequence ID" value="NZ_CP056776.1"/>
</dbReference>
<evidence type="ECO:0000259" key="1">
    <source>
        <dbReference type="Pfam" id="PF07022"/>
    </source>
</evidence>
<accession>A0A0M9IFV6</accession>
<dbReference type="Pfam" id="PF07022">
    <property type="entry name" value="Phage_CI_repr"/>
    <property type="match status" value="1"/>
</dbReference>
<evidence type="ECO:0000259" key="2">
    <source>
        <dbReference type="Pfam" id="PF16452"/>
    </source>
</evidence>
<dbReference type="EMBL" id="UGJB01000004">
    <property type="protein sequence ID" value="STQ13077.1"/>
    <property type="molecule type" value="Genomic_DNA"/>
</dbReference>
<dbReference type="Proteomes" id="UP000255106">
    <property type="component" value="Unassembled WGS sequence"/>
</dbReference>
<protein>
    <submittedName>
        <fullName evidence="3">CI repressor</fullName>
    </submittedName>
</protein>
<proteinExistence type="predicted"/>
<reference evidence="3 4" key="1">
    <citation type="submission" date="2018-06" db="EMBL/GenBank/DDBJ databases">
        <authorList>
            <consortium name="Pathogen Informatics"/>
            <person name="Doyle S."/>
        </authorList>
    </citation>
    <scope>NUCLEOTIDE SEQUENCE [LARGE SCALE GENOMIC DNA]</scope>
    <source>
        <strain evidence="3 4">NCTC10005</strain>
    </source>
</reference>
<dbReference type="Gene3D" id="2.10.109.10">
    <property type="entry name" value="Umud Fragment, subunit A"/>
    <property type="match status" value="1"/>
</dbReference>